<dbReference type="Proteomes" id="UP000789706">
    <property type="component" value="Unassembled WGS sequence"/>
</dbReference>
<gene>
    <name evidence="1" type="ORF">DEBURN_LOCUS696</name>
</gene>
<evidence type="ECO:0000313" key="1">
    <source>
        <dbReference type="EMBL" id="CAG8434362.1"/>
    </source>
</evidence>
<name>A0A9N8YMP5_9GLOM</name>
<organism evidence="1 2">
    <name type="scientific">Diversispora eburnea</name>
    <dbReference type="NCBI Taxonomy" id="1213867"/>
    <lineage>
        <taxon>Eukaryota</taxon>
        <taxon>Fungi</taxon>
        <taxon>Fungi incertae sedis</taxon>
        <taxon>Mucoromycota</taxon>
        <taxon>Glomeromycotina</taxon>
        <taxon>Glomeromycetes</taxon>
        <taxon>Diversisporales</taxon>
        <taxon>Diversisporaceae</taxon>
        <taxon>Diversispora</taxon>
    </lineage>
</organism>
<protein>
    <submittedName>
        <fullName evidence="1">1363_t:CDS:1</fullName>
    </submittedName>
</protein>
<sequence length="212" mass="23705">MYSFISYPSSTVSTVPTSHISFNSTVSTVATSHMQSPLRLKDRLNQARDRLLAYQEKKIEMSEDIIIAENVSLEAYIKYLEAERKLPVRIRLVDGRINGTRAMLALRYLRTNRNNTIPDIIISFGTAPLRNNTIEFLTNIVGVPPANITGFGFGFGFEFSATSCNFDGIPDYQLHIPAIELFNGAFGCVPTSAVNGFLLDLWELQDLILSDF</sequence>
<evidence type="ECO:0000313" key="2">
    <source>
        <dbReference type="Proteomes" id="UP000789706"/>
    </source>
</evidence>
<comment type="caution">
    <text evidence="1">The sequence shown here is derived from an EMBL/GenBank/DDBJ whole genome shotgun (WGS) entry which is preliminary data.</text>
</comment>
<keyword evidence="2" id="KW-1185">Reference proteome</keyword>
<dbReference type="EMBL" id="CAJVPK010000025">
    <property type="protein sequence ID" value="CAG8434362.1"/>
    <property type="molecule type" value="Genomic_DNA"/>
</dbReference>
<dbReference type="AlphaFoldDB" id="A0A9N8YMP5"/>
<accession>A0A9N8YMP5</accession>
<reference evidence="1" key="1">
    <citation type="submission" date="2021-06" db="EMBL/GenBank/DDBJ databases">
        <authorList>
            <person name="Kallberg Y."/>
            <person name="Tangrot J."/>
            <person name="Rosling A."/>
        </authorList>
    </citation>
    <scope>NUCLEOTIDE SEQUENCE</scope>
    <source>
        <strain evidence="1">AZ414A</strain>
    </source>
</reference>
<proteinExistence type="predicted"/>